<feature type="signal peptide" evidence="1">
    <location>
        <begin position="1"/>
        <end position="16"/>
    </location>
</feature>
<name>W6ZIG5_COCMI</name>
<evidence type="ECO:0000256" key="1">
    <source>
        <dbReference type="SAM" id="SignalP"/>
    </source>
</evidence>
<protein>
    <submittedName>
        <fullName evidence="2">Uncharacterized protein</fullName>
    </submittedName>
</protein>
<dbReference type="RefSeq" id="XP_007683817.1">
    <property type="nucleotide sequence ID" value="XM_007685627.1"/>
</dbReference>
<proteinExistence type="predicted"/>
<keyword evidence="1" id="KW-0732">Signal</keyword>
<dbReference type="KEGG" id="bor:COCMIDRAFT_83997"/>
<evidence type="ECO:0000313" key="3">
    <source>
        <dbReference type="Proteomes" id="UP000054032"/>
    </source>
</evidence>
<sequence>MKLVAVLATILSVASAVAIPVELQERQCLNNGSFCTLPGGNLQCCTGFCHGK</sequence>
<keyword evidence="3" id="KW-1185">Reference proteome</keyword>
<dbReference type="OrthoDB" id="10351461at2759"/>
<dbReference type="GeneID" id="19126371"/>
<organism evidence="2 3">
    <name type="scientific">Bipolaris oryzae ATCC 44560</name>
    <dbReference type="NCBI Taxonomy" id="930090"/>
    <lineage>
        <taxon>Eukaryota</taxon>
        <taxon>Fungi</taxon>
        <taxon>Dikarya</taxon>
        <taxon>Ascomycota</taxon>
        <taxon>Pezizomycotina</taxon>
        <taxon>Dothideomycetes</taxon>
        <taxon>Pleosporomycetidae</taxon>
        <taxon>Pleosporales</taxon>
        <taxon>Pleosporineae</taxon>
        <taxon>Pleosporaceae</taxon>
        <taxon>Bipolaris</taxon>
    </lineage>
</organism>
<evidence type="ECO:0000313" key="2">
    <source>
        <dbReference type="EMBL" id="EUC49748.1"/>
    </source>
</evidence>
<feature type="chain" id="PRO_5004886877" evidence="1">
    <location>
        <begin position="17"/>
        <end position="52"/>
    </location>
</feature>
<dbReference type="AlphaFoldDB" id="W6ZIG5"/>
<dbReference type="EMBL" id="KI963929">
    <property type="protein sequence ID" value="EUC49748.1"/>
    <property type="molecule type" value="Genomic_DNA"/>
</dbReference>
<dbReference type="Proteomes" id="UP000054032">
    <property type="component" value="Unassembled WGS sequence"/>
</dbReference>
<gene>
    <name evidence="2" type="ORF">COCMIDRAFT_83997</name>
</gene>
<accession>W6ZIG5</accession>
<dbReference type="HOGENOM" id="CLU_3086882_0_0_1"/>
<reference evidence="2 3" key="1">
    <citation type="journal article" date="2013" name="PLoS Genet.">
        <title>Comparative genome structure, secondary metabolite, and effector coding capacity across Cochliobolus pathogens.</title>
        <authorList>
            <person name="Condon B.J."/>
            <person name="Leng Y."/>
            <person name="Wu D."/>
            <person name="Bushley K.E."/>
            <person name="Ohm R.A."/>
            <person name="Otillar R."/>
            <person name="Martin J."/>
            <person name="Schackwitz W."/>
            <person name="Grimwood J."/>
            <person name="MohdZainudin N."/>
            <person name="Xue C."/>
            <person name="Wang R."/>
            <person name="Manning V.A."/>
            <person name="Dhillon B."/>
            <person name="Tu Z.J."/>
            <person name="Steffenson B.J."/>
            <person name="Salamov A."/>
            <person name="Sun H."/>
            <person name="Lowry S."/>
            <person name="LaButti K."/>
            <person name="Han J."/>
            <person name="Copeland A."/>
            <person name="Lindquist E."/>
            <person name="Barry K."/>
            <person name="Schmutz J."/>
            <person name="Baker S.E."/>
            <person name="Ciuffetti L.M."/>
            <person name="Grigoriev I.V."/>
            <person name="Zhong S."/>
            <person name="Turgeon B.G."/>
        </authorList>
    </citation>
    <scope>NUCLEOTIDE SEQUENCE [LARGE SCALE GENOMIC DNA]</scope>
    <source>
        <strain evidence="2 3">ATCC 44560</strain>
    </source>
</reference>